<dbReference type="EMBL" id="JAIXMP010000003">
    <property type="protein sequence ID" value="KAI9275700.1"/>
    <property type="molecule type" value="Genomic_DNA"/>
</dbReference>
<evidence type="ECO:0000313" key="1">
    <source>
        <dbReference type="EMBL" id="KAI9275700.1"/>
    </source>
</evidence>
<accession>A0AAD5KA33</accession>
<dbReference type="AlphaFoldDB" id="A0AAD5KA33"/>
<keyword evidence="2" id="KW-1185">Reference proteome</keyword>
<reference evidence="1" key="1">
    <citation type="journal article" date="2022" name="IScience">
        <title>Evolution of zygomycete secretomes and the origins of terrestrial fungal ecologies.</title>
        <authorList>
            <person name="Chang Y."/>
            <person name="Wang Y."/>
            <person name="Mondo S."/>
            <person name="Ahrendt S."/>
            <person name="Andreopoulos W."/>
            <person name="Barry K."/>
            <person name="Beard J."/>
            <person name="Benny G.L."/>
            <person name="Blankenship S."/>
            <person name="Bonito G."/>
            <person name="Cuomo C."/>
            <person name="Desiro A."/>
            <person name="Gervers K.A."/>
            <person name="Hundley H."/>
            <person name="Kuo A."/>
            <person name="LaButti K."/>
            <person name="Lang B.F."/>
            <person name="Lipzen A."/>
            <person name="O'Donnell K."/>
            <person name="Pangilinan J."/>
            <person name="Reynolds N."/>
            <person name="Sandor L."/>
            <person name="Smith M.E."/>
            <person name="Tsang A."/>
            <person name="Grigoriev I.V."/>
            <person name="Stajich J.E."/>
            <person name="Spatafora J.W."/>
        </authorList>
    </citation>
    <scope>NUCLEOTIDE SEQUENCE</scope>
    <source>
        <strain evidence="1">RSA 2281</strain>
    </source>
</reference>
<sequence length="93" mass="11136">MSISHQRNWISLLQNAFDQGKNIYATHDYIHAIELYTKALSSIHQDLKYLILLHRAFAYEKRSTIASYRLEHIDQKQRLLRPDIYYMRASILL</sequence>
<dbReference type="Proteomes" id="UP001209540">
    <property type="component" value="Unassembled WGS sequence"/>
</dbReference>
<comment type="caution">
    <text evidence="1">The sequence shown here is derived from an EMBL/GenBank/DDBJ whole genome shotgun (WGS) entry which is preliminary data.</text>
</comment>
<protein>
    <submittedName>
        <fullName evidence="1">Uncharacterized protein</fullName>
    </submittedName>
</protein>
<organism evidence="1 2">
    <name type="scientific">Phascolomyces articulosus</name>
    <dbReference type="NCBI Taxonomy" id="60185"/>
    <lineage>
        <taxon>Eukaryota</taxon>
        <taxon>Fungi</taxon>
        <taxon>Fungi incertae sedis</taxon>
        <taxon>Mucoromycota</taxon>
        <taxon>Mucoromycotina</taxon>
        <taxon>Mucoromycetes</taxon>
        <taxon>Mucorales</taxon>
        <taxon>Lichtheimiaceae</taxon>
        <taxon>Phascolomyces</taxon>
    </lineage>
</organism>
<name>A0AAD5KA33_9FUNG</name>
<gene>
    <name evidence="1" type="ORF">BDA99DRAFT_496248</name>
</gene>
<proteinExistence type="predicted"/>
<reference evidence="1" key="2">
    <citation type="submission" date="2023-02" db="EMBL/GenBank/DDBJ databases">
        <authorList>
            <consortium name="DOE Joint Genome Institute"/>
            <person name="Mondo S.J."/>
            <person name="Chang Y."/>
            <person name="Wang Y."/>
            <person name="Ahrendt S."/>
            <person name="Andreopoulos W."/>
            <person name="Barry K."/>
            <person name="Beard J."/>
            <person name="Benny G.L."/>
            <person name="Blankenship S."/>
            <person name="Bonito G."/>
            <person name="Cuomo C."/>
            <person name="Desiro A."/>
            <person name="Gervers K.A."/>
            <person name="Hundley H."/>
            <person name="Kuo A."/>
            <person name="LaButti K."/>
            <person name="Lang B.F."/>
            <person name="Lipzen A."/>
            <person name="O'Donnell K."/>
            <person name="Pangilinan J."/>
            <person name="Reynolds N."/>
            <person name="Sandor L."/>
            <person name="Smith M.W."/>
            <person name="Tsang A."/>
            <person name="Grigoriev I.V."/>
            <person name="Stajich J.E."/>
            <person name="Spatafora J.W."/>
        </authorList>
    </citation>
    <scope>NUCLEOTIDE SEQUENCE</scope>
    <source>
        <strain evidence="1">RSA 2281</strain>
    </source>
</reference>
<evidence type="ECO:0000313" key="2">
    <source>
        <dbReference type="Proteomes" id="UP001209540"/>
    </source>
</evidence>